<feature type="compositionally biased region" description="Basic and acidic residues" evidence="1">
    <location>
        <begin position="200"/>
        <end position="216"/>
    </location>
</feature>
<feature type="region of interest" description="Disordered" evidence="1">
    <location>
        <begin position="135"/>
        <end position="267"/>
    </location>
</feature>
<feature type="compositionally biased region" description="Low complexity" evidence="1">
    <location>
        <begin position="137"/>
        <end position="151"/>
    </location>
</feature>
<feature type="compositionally biased region" description="Basic and acidic residues" evidence="1">
    <location>
        <begin position="380"/>
        <end position="409"/>
    </location>
</feature>
<proteinExistence type="predicted"/>
<feature type="compositionally biased region" description="Polar residues" evidence="1">
    <location>
        <begin position="238"/>
        <end position="247"/>
    </location>
</feature>
<organism evidence="2 3">
    <name type="scientific">Strongyloides papillosus</name>
    <name type="common">Intestinal threadworm</name>
    <dbReference type="NCBI Taxonomy" id="174720"/>
    <lineage>
        <taxon>Eukaryota</taxon>
        <taxon>Metazoa</taxon>
        <taxon>Ecdysozoa</taxon>
        <taxon>Nematoda</taxon>
        <taxon>Chromadorea</taxon>
        <taxon>Rhabditida</taxon>
        <taxon>Tylenchina</taxon>
        <taxon>Panagrolaimomorpha</taxon>
        <taxon>Strongyloidoidea</taxon>
        <taxon>Strongyloididae</taxon>
        <taxon>Strongyloides</taxon>
    </lineage>
</organism>
<dbReference type="Proteomes" id="UP000046392">
    <property type="component" value="Unplaced"/>
</dbReference>
<feature type="compositionally biased region" description="Polar residues" evidence="1">
    <location>
        <begin position="152"/>
        <end position="165"/>
    </location>
</feature>
<accession>A0A0N5BK18</accession>
<feature type="region of interest" description="Disordered" evidence="1">
    <location>
        <begin position="380"/>
        <end position="414"/>
    </location>
</feature>
<dbReference type="WBParaSite" id="SPAL_0000628400.1">
    <property type="protein sequence ID" value="SPAL_0000628400.1"/>
    <property type="gene ID" value="SPAL_0000628400"/>
</dbReference>
<reference evidence="3" key="1">
    <citation type="submission" date="2017-02" db="UniProtKB">
        <authorList>
            <consortium name="WormBaseParasite"/>
        </authorList>
    </citation>
    <scope>IDENTIFICATION</scope>
</reference>
<keyword evidence="2" id="KW-1185">Reference proteome</keyword>
<evidence type="ECO:0000313" key="3">
    <source>
        <dbReference type="WBParaSite" id="SPAL_0000628400.1"/>
    </source>
</evidence>
<feature type="region of interest" description="Disordered" evidence="1">
    <location>
        <begin position="451"/>
        <end position="488"/>
    </location>
</feature>
<sequence length="786" mass="88349">MPYDKIHQSQDDTSKRLIGIYGPFDDFVKLAYEQRDEIYHLHGLIDYPKRSIDYSGIAKNSTTKSQSYIECNNMLTKSARSSTHSKSPVNTENVSPYVNLNTSSINTSTKNSIYSSKKVLSNSSAIDKDLSKKSWNEKSNTTSKSNNIATTLSSSKQQSDFINGNSKKRRRQLSPYSTSLSNQENNHKGRTTNESSSDDELVKVKKRDTKESKLPKVDGNTDDISVNQSHHNADDLQSPDSGFVSVNSDKHTSDGKDSSDDIETCDKNTGNKEAKILELAARVKTIFESVGEVLPLLPPLKITRKSPSSLSSSSLSRSVINTATTTKNTTVKTIPVYKEPVVIEENVDFKCKLNISGLSADRKRHLKSFLTSEYPKKETIKGCSDSKKSKKSSKEHSVVVEEKHEKESKNISTLNNSQISKEISKVKNISNKRDYSSSSLCKSTKQVEEVPVPIKKEKKSNSNIPTANSSRSSSVCRGQSALSSSSSSLLPNSPLYLMNKYKPKLACELKQNDLPRTVRDYDFYGKLAKDYKHKADKTDRDKHGMKKFFRYLECIVYFIAATAHQVIASEGKESSQKLRPAEYMNESFKFLKEVSKSVLNNDSKFKSCSIYSRLVILVSYVKATMLFKCYDLKKKTIIANQHRLSNLQAEWLARNGKSSGQNNYLFEHDSKLNSFSSNSATDKLGSAGRQSASRDFDNISSSTDNFNKTFTQNLNNQNTALSYLLFAHGIIDRINEEITDIDKAMIDHLDSICGRMDLHMKTLDLARYLLTGITWLRKEYEAEMDH</sequence>
<feature type="compositionally biased region" description="Polar residues" evidence="1">
    <location>
        <begin position="174"/>
        <end position="184"/>
    </location>
</feature>
<feature type="compositionally biased region" description="Low complexity" evidence="1">
    <location>
        <begin position="469"/>
        <end position="488"/>
    </location>
</feature>
<evidence type="ECO:0000313" key="2">
    <source>
        <dbReference type="Proteomes" id="UP000046392"/>
    </source>
</evidence>
<dbReference type="AlphaFoldDB" id="A0A0N5BK18"/>
<name>A0A0N5BK18_STREA</name>
<protein>
    <submittedName>
        <fullName evidence="3">AF4/FMR2 family member lilli</fullName>
    </submittedName>
</protein>
<feature type="compositionally biased region" description="Basic and acidic residues" evidence="1">
    <location>
        <begin position="248"/>
        <end position="267"/>
    </location>
</feature>
<dbReference type="STRING" id="174720.A0A0N5BK18"/>
<evidence type="ECO:0000256" key="1">
    <source>
        <dbReference type="SAM" id="MobiDB-lite"/>
    </source>
</evidence>